<accession>A0A0D8J7V2</accession>
<feature type="chain" id="PRO_5002331260" evidence="2">
    <location>
        <begin position="26"/>
        <end position="504"/>
    </location>
</feature>
<evidence type="ECO:0000259" key="3">
    <source>
        <dbReference type="Pfam" id="PF08450"/>
    </source>
</evidence>
<dbReference type="PANTHER" id="PTHR36842">
    <property type="entry name" value="PROTEIN TOLB HOMOLOG"/>
    <property type="match status" value="1"/>
</dbReference>
<reference evidence="4 5" key="1">
    <citation type="submission" date="2014-09" db="EMBL/GenBank/DDBJ databases">
        <title>Draft Genome Sequence of Draconibacterium sp. JN14CK-3.</title>
        <authorList>
            <person name="Dong C."/>
            <person name="Lai Q."/>
            <person name="Shao Z."/>
        </authorList>
    </citation>
    <scope>NUCLEOTIDE SEQUENCE [LARGE SCALE GENOMIC DNA]</scope>
    <source>
        <strain evidence="4 5">JN14CK-3</strain>
    </source>
</reference>
<gene>
    <name evidence="4" type="ORF">LH29_16900</name>
</gene>
<dbReference type="InterPro" id="IPR013658">
    <property type="entry name" value="SGL"/>
</dbReference>
<evidence type="ECO:0000313" key="4">
    <source>
        <dbReference type="EMBL" id="KJF43060.1"/>
    </source>
</evidence>
<dbReference type="Proteomes" id="UP000032544">
    <property type="component" value="Unassembled WGS sequence"/>
</dbReference>
<proteinExistence type="inferred from homology"/>
<dbReference type="Gene3D" id="2.120.10.30">
    <property type="entry name" value="TolB, C-terminal domain"/>
    <property type="match status" value="1"/>
</dbReference>
<dbReference type="PATRIC" id="fig|1544798.3.peg.3548"/>
<comment type="similarity">
    <text evidence="1">Belongs to the TolB family.</text>
</comment>
<dbReference type="Pfam" id="PF08450">
    <property type="entry name" value="SGL"/>
    <property type="match status" value="1"/>
</dbReference>
<organism evidence="4 5">
    <name type="scientific">Draconibacterium sediminis</name>
    <dbReference type="NCBI Taxonomy" id="1544798"/>
    <lineage>
        <taxon>Bacteria</taxon>
        <taxon>Pseudomonadati</taxon>
        <taxon>Bacteroidota</taxon>
        <taxon>Bacteroidia</taxon>
        <taxon>Marinilabiliales</taxon>
        <taxon>Prolixibacteraceae</taxon>
        <taxon>Draconibacterium</taxon>
    </lineage>
</organism>
<sequence>MIKSAFFRLTTAICVLLISLNFAMAQNKLGIFDNHTDIGACKHPGFASFNANDQTYTIGGSGFNMWFSDDQFHYLWTTLQGDFILRAEVKFLGNGVDPHRKVGLMVRNNLDSNSPHANATVHGDGLTSLQYRKTAGADTEEVKSEDQAPDVIQLERKGSTFIMSTARFGEPLKVVQLDNLSLDNEVYVGIYVCAHNSDVMESAVYRNVRIIRPEKEDYVPYRDYIGSNLEILDIESGLRKVIYHSAHSIQAPNWTPDDEKLIYNSKGHLFTYLLATGEINPLNTGFATSNNNDHVLTFDGSLLGISHHSADNDGKSTIYYLPAKGDSTPVQVTKTGLGASYFHGWSPDKKTMVFTGERNGQYDIYSVDVESGEETRLTNFKTLDDGPEYSPDGKYIFFNSARSGKMQLWRMDADGKNQVQLTDDKYNDWFPHVSPDKKWIVFISFPEDVDPADHPFYKHCLIRLMPYEGGEPRIIAYIYGGQGSINVPSWSPDSKKIAFVSNSD</sequence>
<dbReference type="Pfam" id="PF07676">
    <property type="entry name" value="PD40"/>
    <property type="match status" value="1"/>
</dbReference>
<keyword evidence="5" id="KW-1185">Reference proteome</keyword>
<protein>
    <submittedName>
        <fullName evidence="4">Biopolymer transporter TolR</fullName>
    </submittedName>
</protein>
<dbReference type="EMBL" id="JRHC01000004">
    <property type="protein sequence ID" value="KJF43060.1"/>
    <property type="molecule type" value="Genomic_DNA"/>
</dbReference>
<dbReference type="Gene3D" id="2.60.120.200">
    <property type="match status" value="1"/>
</dbReference>
<feature type="signal peptide" evidence="2">
    <location>
        <begin position="1"/>
        <end position="25"/>
    </location>
</feature>
<dbReference type="PANTHER" id="PTHR36842:SF1">
    <property type="entry name" value="PROTEIN TOLB"/>
    <property type="match status" value="1"/>
</dbReference>
<dbReference type="AlphaFoldDB" id="A0A0D8J7V2"/>
<name>A0A0D8J7V2_9BACT</name>
<evidence type="ECO:0000256" key="2">
    <source>
        <dbReference type="SAM" id="SignalP"/>
    </source>
</evidence>
<keyword evidence="2" id="KW-0732">Signal</keyword>
<dbReference type="STRING" id="1544798.LH29_16900"/>
<dbReference type="RefSeq" id="WP_045031645.1">
    <property type="nucleotide sequence ID" value="NZ_JRHC01000004.1"/>
</dbReference>
<comment type="caution">
    <text evidence="4">The sequence shown here is derived from an EMBL/GenBank/DDBJ whole genome shotgun (WGS) entry which is preliminary data.</text>
</comment>
<evidence type="ECO:0000256" key="1">
    <source>
        <dbReference type="ARBA" id="ARBA00009820"/>
    </source>
</evidence>
<dbReference type="OrthoDB" id="8432779at2"/>
<dbReference type="SUPFAM" id="SSF82171">
    <property type="entry name" value="DPP6 N-terminal domain-like"/>
    <property type="match status" value="1"/>
</dbReference>
<evidence type="ECO:0000313" key="5">
    <source>
        <dbReference type="Proteomes" id="UP000032544"/>
    </source>
</evidence>
<feature type="domain" description="SMP-30/Gluconolactonase/LRE-like region" evidence="3">
    <location>
        <begin position="215"/>
        <end position="396"/>
    </location>
</feature>
<dbReference type="InterPro" id="IPR011659">
    <property type="entry name" value="WD40"/>
</dbReference>
<dbReference type="InterPro" id="IPR011042">
    <property type="entry name" value="6-blade_b-propeller_TolB-like"/>
</dbReference>